<evidence type="ECO:0000259" key="8">
    <source>
        <dbReference type="Pfam" id="PF04138"/>
    </source>
</evidence>
<dbReference type="InterPro" id="IPR051401">
    <property type="entry name" value="GtrA_CellWall_Glycosyl"/>
</dbReference>
<gene>
    <name evidence="9" type="ORF">ACFFN1_12835</name>
</gene>
<organism evidence="9 10">
    <name type="scientific">Brevibacterium otitidis</name>
    <dbReference type="NCBI Taxonomy" id="53364"/>
    <lineage>
        <taxon>Bacteria</taxon>
        <taxon>Bacillati</taxon>
        <taxon>Actinomycetota</taxon>
        <taxon>Actinomycetes</taxon>
        <taxon>Micrococcales</taxon>
        <taxon>Brevibacteriaceae</taxon>
        <taxon>Brevibacterium</taxon>
    </lineage>
</organism>
<keyword evidence="5 7" id="KW-0472">Membrane</keyword>
<keyword evidence="10" id="KW-1185">Reference proteome</keyword>
<comment type="caution">
    <text evidence="9">The sequence shown here is derived from an EMBL/GenBank/DDBJ whole genome shotgun (WGS) entry which is preliminary data.</text>
</comment>
<evidence type="ECO:0000313" key="9">
    <source>
        <dbReference type="EMBL" id="MFB9777273.1"/>
    </source>
</evidence>
<comment type="subcellular location">
    <subcellularLocation>
        <location evidence="1">Membrane</location>
        <topology evidence="1">Multi-pass membrane protein</topology>
    </subcellularLocation>
</comment>
<dbReference type="Pfam" id="PF04138">
    <property type="entry name" value="GtrA_DPMS_TM"/>
    <property type="match status" value="1"/>
</dbReference>
<protein>
    <submittedName>
        <fullName evidence="9">GtrA family protein</fullName>
    </submittedName>
</protein>
<feature type="transmembrane region" description="Helical" evidence="7">
    <location>
        <begin position="20"/>
        <end position="45"/>
    </location>
</feature>
<dbReference type="Proteomes" id="UP001589707">
    <property type="component" value="Unassembled WGS sequence"/>
</dbReference>
<evidence type="ECO:0000256" key="5">
    <source>
        <dbReference type="ARBA" id="ARBA00023136"/>
    </source>
</evidence>
<dbReference type="EMBL" id="JBHMAU010000074">
    <property type="protein sequence ID" value="MFB9777273.1"/>
    <property type="molecule type" value="Genomic_DNA"/>
</dbReference>
<name>A0ABV5X562_9MICO</name>
<feature type="transmembrane region" description="Helical" evidence="7">
    <location>
        <begin position="65"/>
        <end position="84"/>
    </location>
</feature>
<reference evidence="9 10" key="1">
    <citation type="submission" date="2024-09" db="EMBL/GenBank/DDBJ databases">
        <authorList>
            <person name="Sun Q."/>
            <person name="Mori K."/>
        </authorList>
    </citation>
    <scope>NUCLEOTIDE SEQUENCE [LARGE SCALE GENOMIC DNA]</scope>
    <source>
        <strain evidence="9 10">JCM 11683</strain>
    </source>
</reference>
<keyword evidence="4 7" id="KW-1133">Transmembrane helix</keyword>
<keyword evidence="3 7" id="KW-0812">Transmembrane</keyword>
<accession>A0ABV5X562</accession>
<dbReference type="InterPro" id="IPR007267">
    <property type="entry name" value="GtrA_DPMS_TM"/>
</dbReference>
<evidence type="ECO:0000313" key="10">
    <source>
        <dbReference type="Proteomes" id="UP001589707"/>
    </source>
</evidence>
<dbReference type="PANTHER" id="PTHR38459">
    <property type="entry name" value="PROPHAGE BACTOPRENOL-LINKED GLUCOSE TRANSLOCASE HOMOLOG"/>
    <property type="match status" value="1"/>
</dbReference>
<evidence type="ECO:0000256" key="1">
    <source>
        <dbReference type="ARBA" id="ARBA00004141"/>
    </source>
</evidence>
<evidence type="ECO:0000256" key="3">
    <source>
        <dbReference type="ARBA" id="ARBA00022692"/>
    </source>
</evidence>
<evidence type="ECO:0000256" key="6">
    <source>
        <dbReference type="SAM" id="MobiDB-lite"/>
    </source>
</evidence>
<dbReference type="RefSeq" id="WP_376841181.1">
    <property type="nucleotide sequence ID" value="NZ_JBHMAU010000074.1"/>
</dbReference>
<feature type="region of interest" description="Disordered" evidence="6">
    <location>
        <begin position="207"/>
        <end position="228"/>
    </location>
</feature>
<evidence type="ECO:0000256" key="2">
    <source>
        <dbReference type="ARBA" id="ARBA00009399"/>
    </source>
</evidence>
<proteinExistence type="inferred from homology"/>
<comment type="similarity">
    <text evidence="2">Belongs to the GtrA family.</text>
</comment>
<evidence type="ECO:0000256" key="7">
    <source>
        <dbReference type="SAM" id="Phobius"/>
    </source>
</evidence>
<feature type="transmembrane region" description="Helical" evidence="7">
    <location>
        <begin position="96"/>
        <end position="121"/>
    </location>
</feature>
<feature type="domain" description="GtrA/DPMS transmembrane" evidence="8">
    <location>
        <begin position="26"/>
        <end position="154"/>
    </location>
</feature>
<feature type="transmembrane region" description="Helical" evidence="7">
    <location>
        <begin position="127"/>
        <end position="148"/>
    </location>
</feature>
<dbReference type="PANTHER" id="PTHR38459:SF1">
    <property type="entry name" value="PROPHAGE BACTOPRENOL-LINKED GLUCOSE TRANSLOCASE HOMOLOG"/>
    <property type="match status" value="1"/>
</dbReference>
<evidence type="ECO:0000256" key="4">
    <source>
        <dbReference type="ARBA" id="ARBA00022989"/>
    </source>
</evidence>
<sequence>MMVRMPLTATSVPVSRWRTLIVEVFRFLMVGGLAYVVDVGVSNLLVYGFFGIPALMPGSPLKAKIISTILSIIVAWLGNKLWTYGDRDSGSNLRGFVMFIVVNAISMVIAVAPLGFTWYILGLRDPISYNISTNIIGIGLAMIFRFYAYRTWVFKNVTETEVVVPLAEDEAVAGGGDVPMAANDGEAPAGEAAAVVGEDGAPAREDGAFTGEGVAFTGEGDAPKEQAR</sequence>